<dbReference type="Proteomes" id="UP001596174">
    <property type="component" value="Unassembled WGS sequence"/>
</dbReference>
<reference evidence="3" key="1">
    <citation type="journal article" date="2019" name="Int. J. Syst. Evol. Microbiol.">
        <title>The Global Catalogue of Microorganisms (GCM) 10K type strain sequencing project: providing services to taxonomists for standard genome sequencing and annotation.</title>
        <authorList>
            <consortium name="The Broad Institute Genomics Platform"/>
            <consortium name="The Broad Institute Genome Sequencing Center for Infectious Disease"/>
            <person name="Wu L."/>
            <person name="Ma J."/>
        </authorList>
    </citation>
    <scope>NUCLEOTIDE SEQUENCE [LARGE SCALE GENOMIC DNA]</scope>
    <source>
        <strain evidence="3">JCM 4816</strain>
    </source>
</reference>
<feature type="chain" id="PRO_5047501056" evidence="1">
    <location>
        <begin position="34"/>
        <end position="246"/>
    </location>
</feature>
<protein>
    <submittedName>
        <fullName evidence="2">Uncharacterized protein</fullName>
    </submittedName>
</protein>
<keyword evidence="3" id="KW-1185">Reference proteome</keyword>
<dbReference type="PROSITE" id="PS51257">
    <property type="entry name" value="PROKAR_LIPOPROTEIN"/>
    <property type="match status" value="1"/>
</dbReference>
<feature type="signal peptide" evidence="1">
    <location>
        <begin position="1"/>
        <end position="33"/>
    </location>
</feature>
<evidence type="ECO:0000313" key="2">
    <source>
        <dbReference type="EMBL" id="MFC5908779.1"/>
    </source>
</evidence>
<name>A0ABW1G555_9ACTN</name>
<evidence type="ECO:0000313" key="3">
    <source>
        <dbReference type="Proteomes" id="UP001596174"/>
    </source>
</evidence>
<comment type="caution">
    <text evidence="2">The sequence shown here is derived from an EMBL/GenBank/DDBJ whole genome shotgun (WGS) entry which is preliminary data.</text>
</comment>
<accession>A0ABW1G555</accession>
<evidence type="ECO:0000256" key="1">
    <source>
        <dbReference type="SAM" id="SignalP"/>
    </source>
</evidence>
<proteinExistence type="predicted"/>
<dbReference type="EMBL" id="JBHSQJ010000064">
    <property type="protein sequence ID" value="MFC5908779.1"/>
    <property type="molecule type" value="Genomic_DNA"/>
</dbReference>
<sequence length="246" mass="26573">MSLVRSGSRWRRLRWTALTSGLALACSMGAASAAGGGFGPPPTGRTATQPLVHPCMTGRPQNVCRNIGTTDGWYEGHTVRFLYTQNFWCDPKVKSGAGNGCEVGAKYKSVPPGTTSDKFTDPLFIPVPLFSPAPRHLQCPQGPCIDHPDSIDLSRIAAALHAPAGALKNVPLPGHDHLIADRNSNRPEWWPVYVIGVTKRSSFVEIERDKSLATAIRLAKNPKNGVTAPIPTNVFLWFQTLPGTLD</sequence>
<organism evidence="2 3">
    <name type="scientific">Streptacidiphilus monticola</name>
    <dbReference type="NCBI Taxonomy" id="2161674"/>
    <lineage>
        <taxon>Bacteria</taxon>
        <taxon>Bacillati</taxon>
        <taxon>Actinomycetota</taxon>
        <taxon>Actinomycetes</taxon>
        <taxon>Kitasatosporales</taxon>
        <taxon>Streptomycetaceae</taxon>
        <taxon>Streptacidiphilus</taxon>
    </lineage>
</organism>
<keyword evidence="1" id="KW-0732">Signal</keyword>
<gene>
    <name evidence="2" type="ORF">ACFP3V_16345</name>
</gene>
<dbReference type="RefSeq" id="WP_380583972.1">
    <property type="nucleotide sequence ID" value="NZ_JBHSQJ010000064.1"/>
</dbReference>